<name>A0AAD1KR67_9ACTN</name>
<dbReference type="EMBL" id="AP024747">
    <property type="protein sequence ID" value="BCY26352.1"/>
    <property type="molecule type" value="Genomic_DNA"/>
</dbReference>
<evidence type="ECO:0000256" key="1">
    <source>
        <dbReference type="SAM" id="Phobius"/>
    </source>
</evidence>
<feature type="transmembrane region" description="Helical" evidence="1">
    <location>
        <begin position="21"/>
        <end position="42"/>
    </location>
</feature>
<evidence type="ECO:0000313" key="2">
    <source>
        <dbReference type="EMBL" id="BCY26352.1"/>
    </source>
</evidence>
<accession>A0AAD1KR67</accession>
<proteinExistence type="predicted"/>
<reference evidence="2" key="1">
    <citation type="submission" date="2021-06" db="EMBL/GenBank/DDBJ databases">
        <title>Genome sequence of Cutibacterium modestum strain KB17-24694.</title>
        <authorList>
            <person name="Dekio I."/>
            <person name="Asahina A."/>
            <person name="Nishida M."/>
        </authorList>
    </citation>
    <scope>NUCLEOTIDE SEQUENCE</scope>
    <source>
        <strain evidence="2">KB17-24694</strain>
    </source>
</reference>
<gene>
    <name evidence="2" type="ORF">KB1_23420</name>
</gene>
<organism evidence="2 3">
    <name type="scientific">Cutibacterium modestum</name>
    <dbReference type="NCBI Taxonomy" id="2559073"/>
    <lineage>
        <taxon>Bacteria</taxon>
        <taxon>Bacillati</taxon>
        <taxon>Actinomycetota</taxon>
        <taxon>Actinomycetes</taxon>
        <taxon>Propionibacteriales</taxon>
        <taxon>Propionibacteriaceae</taxon>
        <taxon>Cutibacterium</taxon>
    </lineage>
</organism>
<keyword evidence="1" id="KW-0812">Transmembrane</keyword>
<keyword evidence="1" id="KW-0472">Membrane</keyword>
<feature type="transmembrane region" description="Helical" evidence="1">
    <location>
        <begin position="48"/>
        <end position="68"/>
    </location>
</feature>
<protein>
    <submittedName>
        <fullName evidence="2">Uncharacterized protein</fullName>
    </submittedName>
</protein>
<dbReference type="AlphaFoldDB" id="A0AAD1KR67"/>
<sequence>MSNRTATARHNRRKAARAMDIRTVIGELLGLYGIILTITGLAKGSDAHADLLSGICLLAAGAAFLVWVRLRPVKVPEVVEEADGSAAEKK</sequence>
<keyword evidence="1" id="KW-1133">Transmembrane helix</keyword>
<evidence type="ECO:0000313" key="3">
    <source>
        <dbReference type="Proteomes" id="UP000825072"/>
    </source>
</evidence>
<dbReference type="Proteomes" id="UP000825072">
    <property type="component" value="Chromosome 1"/>
</dbReference>